<keyword evidence="5" id="KW-1133">Transmembrane helix</keyword>
<dbReference type="SUPFAM" id="SSF51735">
    <property type="entry name" value="NAD(P)-binding Rossmann-fold domains"/>
    <property type="match status" value="1"/>
</dbReference>
<dbReference type="EMBL" id="JALNTZ010000009">
    <property type="protein sequence ID" value="KAJ3641701.1"/>
    <property type="molecule type" value="Genomic_DNA"/>
</dbReference>
<evidence type="ECO:0000256" key="8">
    <source>
        <dbReference type="ARBA" id="ARBA00023136"/>
    </source>
</evidence>
<feature type="signal peptide" evidence="13">
    <location>
        <begin position="1"/>
        <end position="21"/>
    </location>
</feature>
<feature type="chain" id="PRO_5041220242" description="Short-chain dehydrogenase/reductase 3" evidence="13">
    <location>
        <begin position="22"/>
        <end position="300"/>
    </location>
</feature>
<keyword evidence="6" id="KW-0560">Oxidoreductase</keyword>
<keyword evidence="8" id="KW-0472">Membrane</keyword>
<evidence type="ECO:0000256" key="5">
    <source>
        <dbReference type="ARBA" id="ARBA00022989"/>
    </source>
</evidence>
<comment type="caution">
    <text evidence="14">The sequence shown here is derived from an EMBL/GenBank/DDBJ whole genome shotgun (WGS) entry which is preliminary data.</text>
</comment>
<reference evidence="14" key="1">
    <citation type="journal article" date="2023" name="G3 (Bethesda)">
        <title>Whole genome assemblies of Zophobas morio and Tenebrio molitor.</title>
        <authorList>
            <person name="Kaur S."/>
            <person name="Stinson S.A."/>
            <person name="diCenzo G.C."/>
        </authorList>
    </citation>
    <scope>NUCLEOTIDE SEQUENCE</scope>
    <source>
        <strain evidence="14">QUZm001</strain>
    </source>
</reference>
<proteinExistence type="inferred from homology"/>
<comment type="subcellular location">
    <subcellularLocation>
        <location evidence="1">Membrane</location>
        <topology evidence="1">Multi-pass membrane protein</topology>
    </subcellularLocation>
</comment>
<evidence type="ECO:0000256" key="6">
    <source>
        <dbReference type="ARBA" id="ARBA00023002"/>
    </source>
</evidence>
<evidence type="ECO:0000256" key="3">
    <source>
        <dbReference type="ARBA" id="ARBA00022692"/>
    </source>
</evidence>
<dbReference type="GO" id="GO:0005811">
    <property type="term" value="C:lipid droplet"/>
    <property type="evidence" value="ECO:0007669"/>
    <property type="project" value="TreeGrafter"/>
</dbReference>
<dbReference type="PANTHER" id="PTHR24322">
    <property type="entry name" value="PKSB"/>
    <property type="match status" value="1"/>
</dbReference>
<evidence type="ECO:0000256" key="2">
    <source>
        <dbReference type="ARBA" id="ARBA00006484"/>
    </source>
</evidence>
<evidence type="ECO:0000313" key="15">
    <source>
        <dbReference type="Proteomes" id="UP001168821"/>
    </source>
</evidence>
<evidence type="ECO:0000256" key="4">
    <source>
        <dbReference type="ARBA" id="ARBA00022857"/>
    </source>
</evidence>
<dbReference type="PRINTS" id="PR00080">
    <property type="entry name" value="SDRFAMILY"/>
</dbReference>
<evidence type="ECO:0000313" key="14">
    <source>
        <dbReference type="EMBL" id="KAJ3641701.1"/>
    </source>
</evidence>
<dbReference type="Pfam" id="PF00106">
    <property type="entry name" value="adh_short"/>
    <property type="match status" value="1"/>
</dbReference>
<keyword evidence="15" id="KW-1185">Reference proteome</keyword>
<evidence type="ECO:0000256" key="1">
    <source>
        <dbReference type="ARBA" id="ARBA00004141"/>
    </source>
</evidence>
<dbReference type="AlphaFoldDB" id="A0AA38HQJ8"/>
<comment type="function">
    <text evidence="9">Catalyzes the reduction of all-trans-retinal to all-trans-retinol in the presence of NADPH.</text>
</comment>
<evidence type="ECO:0000256" key="10">
    <source>
        <dbReference type="ARBA" id="ARBA00068717"/>
    </source>
</evidence>
<keyword evidence="4" id="KW-0521">NADP</keyword>
<accession>A0AA38HQJ8</accession>
<dbReference type="InterPro" id="IPR036291">
    <property type="entry name" value="NAD(P)-bd_dom_sf"/>
</dbReference>
<sequence length="300" mass="33373">MADIASTVKDICLLWIKFVFALGKAAYRKVVPVQLKPVKGEIVLVTGAGHGIGKELAFLYASEGATVVAWDVNTKTNQETVSEINQRGYKAYAYHCDVTKREQVFEVAKKVRQEVGRVTILVNNAGIMPAKTLLDHTQEEIERIFALNVLAHHWTIQAFLPDMKKNNHGHIVAISSIAGLMGSEYVVPYCSTKFAVVALMEALQQELRLEKVYNVGFTTVCPYVTDTGLCKKPKIKFSSVMAMLNPADVAKAVMKAQRTNEVLVTVPKYLLYLVTFTRLFPYEVGVLVRDFFDSGLYADS</sequence>
<keyword evidence="7" id="KW-0443">Lipid metabolism</keyword>
<dbReference type="InterPro" id="IPR002347">
    <property type="entry name" value="SDR_fam"/>
</dbReference>
<dbReference type="PROSITE" id="PS00061">
    <property type="entry name" value="ADH_SHORT"/>
    <property type="match status" value="1"/>
</dbReference>
<protein>
    <recommendedName>
        <fullName evidence="10">Short-chain dehydrogenase/reductase 3</fullName>
    </recommendedName>
    <alternativeName>
        <fullName evidence="11">Retinal short-chain dehydrogenase/reductase 1</fullName>
    </alternativeName>
</protein>
<evidence type="ECO:0000256" key="7">
    <source>
        <dbReference type="ARBA" id="ARBA00023098"/>
    </source>
</evidence>
<dbReference type="CDD" id="cd05339">
    <property type="entry name" value="17beta-HSDXI-like_SDR_c"/>
    <property type="match status" value="1"/>
</dbReference>
<dbReference type="PRINTS" id="PR00081">
    <property type="entry name" value="GDHRDH"/>
</dbReference>
<dbReference type="Proteomes" id="UP001168821">
    <property type="component" value="Unassembled WGS sequence"/>
</dbReference>
<comment type="similarity">
    <text evidence="2 12">Belongs to the short-chain dehydrogenases/reductases (SDR) family.</text>
</comment>
<name>A0AA38HQJ8_9CUCU</name>
<evidence type="ECO:0000256" key="12">
    <source>
        <dbReference type="RuleBase" id="RU000363"/>
    </source>
</evidence>
<dbReference type="PANTHER" id="PTHR24322:SF736">
    <property type="entry name" value="RETINOL DEHYDROGENASE 10"/>
    <property type="match status" value="1"/>
</dbReference>
<keyword evidence="13" id="KW-0732">Signal</keyword>
<dbReference type="GO" id="GO:0016020">
    <property type="term" value="C:membrane"/>
    <property type="evidence" value="ECO:0007669"/>
    <property type="project" value="UniProtKB-SubCell"/>
</dbReference>
<organism evidence="14 15">
    <name type="scientific">Zophobas morio</name>
    <dbReference type="NCBI Taxonomy" id="2755281"/>
    <lineage>
        <taxon>Eukaryota</taxon>
        <taxon>Metazoa</taxon>
        <taxon>Ecdysozoa</taxon>
        <taxon>Arthropoda</taxon>
        <taxon>Hexapoda</taxon>
        <taxon>Insecta</taxon>
        <taxon>Pterygota</taxon>
        <taxon>Neoptera</taxon>
        <taxon>Endopterygota</taxon>
        <taxon>Coleoptera</taxon>
        <taxon>Polyphaga</taxon>
        <taxon>Cucujiformia</taxon>
        <taxon>Tenebrionidae</taxon>
        <taxon>Zophobas</taxon>
    </lineage>
</organism>
<dbReference type="InterPro" id="IPR020904">
    <property type="entry name" value="Sc_DH/Rdtase_CS"/>
</dbReference>
<dbReference type="GO" id="GO:0052650">
    <property type="term" value="F:all-trans-retinol dehydrogenase (NADP+) activity"/>
    <property type="evidence" value="ECO:0007669"/>
    <property type="project" value="UniProtKB-ARBA"/>
</dbReference>
<dbReference type="Gene3D" id="3.40.50.720">
    <property type="entry name" value="NAD(P)-binding Rossmann-like Domain"/>
    <property type="match status" value="1"/>
</dbReference>
<evidence type="ECO:0000256" key="13">
    <source>
        <dbReference type="SAM" id="SignalP"/>
    </source>
</evidence>
<gene>
    <name evidence="14" type="ORF">Zmor_028183</name>
</gene>
<keyword evidence="3" id="KW-0812">Transmembrane</keyword>
<evidence type="ECO:0000256" key="11">
    <source>
        <dbReference type="ARBA" id="ARBA00082544"/>
    </source>
</evidence>
<evidence type="ECO:0000256" key="9">
    <source>
        <dbReference type="ARBA" id="ARBA00059620"/>
    </source>
</evidence>
<dbReference type="FunFam" id="3.40.50.720:FF:000131">
    <property type="entry name" value="Short-chain dehydrogenase/reductase 3"/>
    <property type="match status" value="1"/>
</dbReference>